<keyword evidence="5" id="KW-0067">ATP-binding</keyword>
<dbReference type="GO" id="GO:0016787">
    <property type="term" value="F:hydrolase activity"/>
    <property type="evidence" value="ECO:0007669"/>
    <property type="project" value="UniProtKB-KW"/>
</dbReference>
<dbReference type="eggNOG" id="KOG0335">
    <property type="taxonomic scope" value="Eukaryota"/>
</dbReference>
<name>G0WFT7_NAUDC</name>
<dbReference type="SUPFAM" id="SSF52540">
    <property type="entry name" value="P-loop containing nucleoside triphosphate hydrolases"/>
    <property type="match status" value="1"/>
</dbReference>
<dbReference type="InterPro" id="IPR001650">
    <property type="entry name" value="Helicase_C-like"/>
</dbReference>
<proteinExistence type="predicted"/>
<protein>
    <recommendedName>
        <fullName evidence="1">RNA helicase</fullName>
        <ecNumber evidence="1">3.6.4.13</ecNumber>
    </recommendedName>
</protein>
<dbReference type="STRING" id="1071378.G0WFT7"/>
<dbReference type="GO" id="GO:1902775">
    <property type="term" value="P:mitochondrial large ribosomal subunit assembly"/>
    <property type="evidence" value="ECO:0007669"/>
    <property type="project" value="EnsemblFungi"/>
</dbReference>
<dbReference type="Pfam" id="PF00271">
    <property type="entry name" value="Helicase_C"/>
    <property type="match status" value="1"/>
</dbReference>
<feature type="compositionally biased region" description="Polar residues" evidence="7">
    <location>
        <begin position="36"/>
        <end position="54"/>
    </location>
</feature>
<dbReference type="InterPro" id="IPR014001">
    <property type="entry name" value="Helicase_ATP-bd"/>
</dbReference>
<evidence type="ECO:0000256" key="2">
    <source>
        <dbReference type="ARBA" id="ARBA00022741"/>
    </source>
</evidence>
<keyword evidence="2" id="KW-0547">Nucleotide-binding</keyword>
<reference evidence="10 11" key="1">
    <citation type="journal article" date="2011" name="Proc. Natl. Acad. Sci. U.S.A.">
        <title>Evolutionary erosion of yeast sex chromosomes by mating-type switching accidents.</title>
        <authorList>
            <person name="Gordon J.L."/>
            <person name="Armisen D."/>
            <person name="Proux-Wera E."/>
            <person name="Oheigeartaigh S.S."/>
            <person name="Byrne K.P."/>
            <person name="Wolfe K.H."/>
        </authorList>
    </citation>
    <scope>NUCLEOTIDE SEQUENCE [LARGE SCALE GENOMIC DNA]</scope>
    <source>
        <strain evidence="11">ATCC 10597 / BCRC 20456 / CBS 421 / NBRC 0211 / NRRL Y-12639</strain>
    </source>
</reference>
<evidence type="ECO:0000256" key="6">
    <source>
        <dbReference type="ARBA" id="ARBA00047984"/>
    </source>
</evidence>
<evidence type="ECO:0000313" key="11">
    <source>
        <dbReference type="Proteomes" id="UP000000689"/>
    </source>
</evidence>
<dbReference type="GeneID" id="11493502"/>
<dbReference type="RefSeq" id="XP_003671891.1">
    <property type="nucleotide sequence ID" value="XM_003671843.1"/>
</dbReference>
<evidence type="ECO:0000259" key="9">
    <source>
        <dbReference type="PROSITE" id="PS51194"/>
    </source>
</evidence>
<feature type="domain" description="Helicase ATP-binding" evidence="8">
    <location>
        <begin position="173"/>
        <end position="361"/>
    </location>
</feature>
<dbReference type="AlphaFoldDB" id="G0WFT7"/>
<feature type="region of interest" description="Disordered" evidence="7">
    <location>
        <begin position="36"/>
        <end position="64"/>
    </location>
</feature>
<dbReference type="OrthoDB" id="10256233at2759"/>
<dbReference type="OMA" id="HSTIDFI"/>
<dbReference type="HOGENOM" id="CLU_003041_18_0_1"/>
<dbReference type="GO" id="GO:0005759">
    <property type="term" value="C:mitochondrial matrix"/>
    <property type="evidence" value="ECO:0007669"/>
    <property type="project" value="EnsemblFungi"/>
</dbReference>
<dbReference type="KEGG" id="ndi:NDAI_0I00790"/>
<dbReference type="Proteomes" id="UP000000689">
    <property type="component" value="Chromosome 9"/>
</dbReference>
<evidence type="ECO:0000256" key="4">
    <source>
        <dbReference type="ARBA" id="ARBA00022806"/>
    </source>
</evidence>
<dbReference type="InterPro" id="IPR027417">
    <property type="entry name" value="P-loop_NTPase"/>
</dbReference>
<evidence type="ECO:0000256" key="3">
    <source>
        <dbReference type="ARBA" id="ARBA00022801"/>
    </source>
</evidence>
<gene>
    <name evidence="10" type="primary">NDAI0I00790</name>
    <name evidence="10" type="ordered locus">NDAI_0I00790</name>
</gene>
<accession>G0WFT7</accession>
<evidence type="ECO:0000256" key="1">
    <source>
        <dbReference type="ARBA" id="ARBA00012552"/>
    </source>
</evidence>
<dbReference type="Pfam" id="PF00270">
    <property type="entry name" value="DEAD"/>
    <property type="match status" value="1"/>
</dbReference>
<dbReference type="EC" id="3.6.4.13" evidence="1"/>
<dbReference type="SMART" id="SM00487">
    <property type="entry name" value="DEXDc"/>
    <property type="match status" value="1"/>
</dbReference>
<comment type="catalytic activity">
    <reaction evidence="6">
        <text>ATP + H2O = ADP + phosphate + H(+)</text>
        <dbReference type="Rhea" id="RHEA:13065"/>
        <dbReference type="ChEBI" id="CHEBI:15377"/>
        <dbReference type="ChEBI" id="CHEBI:15378"/>
        <dbReference type="ChEBI" id="CHEBI:30616"/>
        <dbReference type="ChEBI" id="CHEBI:43474"/>
        <dbReference type="ChEBI" id="CHEBI:456216"/>
        <dbReference type="EC" id="3.6.4.13"/>
    </reaction>
</comment>
<feature type="domain" description="Helicase C-terminal" evidence="9">
    <location>
        <begin position="446"/>
        <end position="600"/>
    </location>
</feature>
<dbReference type="PROSITE" id="PS51194">
    <property type="entry name" value="HELICASE_CTER"/>
    <property type="match status" value="1"/>
</dbReference>
<keyword evidence="11" id="KW-1185">Reference proteome</keyword>
<dbReference type="CDD" id="cd18787">
    <property type="entry name" value="SF2_C_DEAD"/>
    <property type="match status" value="1"/>
</dbReference>
<evidence type="ECO:0000256" key="7">
    <source>
        <dbReference type="SAM" id="MobiDB-lite"/>
    </source>
</evidence>
<dbReference type="SMART" id="SM00490">
    <property type="entry name" value="HELICc"/>
    <property type="match status" value="1"/>
</dbReference>
<organism evidence="10 11">
    <name type="scientific">Naumovozyma dairenensis (strain ATCC 10597 / BCRC 20456 / CBS 421 / NBRC 0211 / NRRL Y-12639)</name>
    <name type="common">Saccharomyces dairenensis</name>
    <dbReference type="NCBI Taxonomy" id="1071378"/>
    <lineage>
        <taxon>Eukaryota</taxon>
        <taxon>Fungi</taxon>
        <taxon>Dikarya</taxon>
        <taxon>Ascomycota</taxon>
        <taxon>Saccharomycotina</taxon>
        <taxon>Saccharomycetes</taxon>
        <taxon>Saccharomycetales</taxon>
        <taxon>Saccharomycetaceae</taxon>
        <taxon>Naumovozyma</taxon>
    </lineage>
</organism>
<keyword evidence="4" id="KW-0347">Helicase</keyword>
<evidence type="ECO:0000259" key="8">
    <source>
        <dbReference type="PROSITE" id="PS51192"/>
    </source>
</evidence>
<evidence type="ECO:0000313" key="10">
    <source>
        <dbReference type="EMBL" id="CCD26648.1"/>
    </source>
</evidence>
<keyword evidence="3" id="KW-0378">Hydrolase</keyword>
<dbReference type="GO" id="GO:0016070">
    <property type="term" value="P:RNA metabolic process"/>
    <property type="evidence" value="ECO:0007669"/>
    <property type="project" value="EnsemblFungi"/>
</dbReference>
<dbReference type="PANTHER" id="PTHR47960">
    <property type="entry name" value="DEAD-BOX ATP-DEPENDENT RNA HELICASE 50"/>
    <property type="match status" value="1"/>
</dbReference>
<dbReference type="GO" id="GO:1990400">
    <property type="term" value="F:mitochondrial ribosomal large subunit rRNA binding"/>
    <property type="evidence" value="ECO:0007669"/>
    <property type="project" value="EnsemblFungi"/>
</dbReference>
<dbReference type="GO" id="GO:0005524">
    <property type="term" value="F:ATP binding"/>
    <property type="evidence" value="ECO:0007669"/>
    <property type="project" value="UniProtKB-KW"/>
</dbReference>
<dbReference type="Gene3D" id="3.40.50.300">
    <property type="entry name" value="P-loop containing nucleotide triphosphate hydrolases"/>
    <property type="match status" value="2"/>
</dbReference>
<sequence>MGLFRLAVNPLLSGGKRTSIPKAKKAFRLAKSVGNSKDGNYNNKKGTRFTNSYGKGNKKDVSSNQFTDLYNTRRKSDKNHNSVQQQMSFKYGEFGGLKEILDEDAERDASLIEKITEFEHLKILPAVRAAAKDIIVNESLIKSMKMSEEIESFRKSIRPSPIQVLTIKKLSKDLMAPKLKLNAIAAETGSGKTMAYLIPLMDYLKRQELETPDVWNSIKDNAIIRSVILVPTHELVHQVYSTIKNTEDSLNFHTYKWGSGTSHEEFIEKLKSRIDILVTTPAKLLSLFKIRVISRPDKILSQVKFVVLDEADTLLDRSWVEDTYHTIKNMPNTNHLIFCSATIPNEFNKTLERLFPTVTSISTPRLHKLPQSLNFKIINASLNPFKGSKMKVLAQILYAIMHDGTEPGLEKRCIVFVNEKKHVPKVVELLNSKYGHHSVGLTGSDSAEERLQKLKVFINSPKQLTNESAQQSDVQNEMVDQENHPSMETNHTNEVKIPNSNIILDTSMDNAQEDHTVTLSDALPIRVLVTTDLMARGLNFQGIKNIILYDVPKTSIDLVHRVGRTSRMKQRGRVFMIIDNKTRSWAKAIPSIIRKNKSLT</sequence>
<dbReference type="InterPro" id="IPR011545">
    <property type="entry name" value="DEAD/DEAH_box_helicase_dom"/>
</dbReference>
<dbReference type="PROSITE" id="PS51192">
    <property type="entry name" value="HELICASE_ATP_BIND_1"/>
    <property type="match status" value="1"/>
</dbReference>
<evidence type="ECO:0000256" key="5">
    <source>
        <dbReference type="ARBA" id="ARBA00022840"/>
    </source>
</evidence>
<dbReference type="EMBL" id="HE580275">
    <property type="protein sequence ID" value="CCD26648.1"/>
    <property type="molecule type" value="Genomic_DNA"/>
</dbReference>
<dbReference type="GO" id="GO:0003724">
    <property type="term" value="F:RNA helicase activity"/>
    <property type="evidence" value="ECO:0007669"/>
    <property type="project" value="UniProtKB-EC"/>
</dbReference>